<accession>A0A1J4L663</accession>
<name>A0A1J4L663_9EUKA</name>
<sequence length="384" mass="44421">MKRSLRTRSLHDSSVSDYDINKCIEGLLRGEPCDEVPPRLAKGVIATLTQMRKDCILERRDGMASKIEEVLGEMQHGPKKFQYDTPENPNNIRNRSLRFTSNDTFQNDRLQKTGTSLIQGASLASVDIPTRLAVTPVLKTKRVLEVSKRHYPLSRSIDTTIENCIEYEVDSRRLGPRLLKIQELEKKLSAAQSEYSEARNRAIYRKQRFEEIQEAAHLDHENRLKDDLLQFGSHTPTTLPVEYSKFSNKVLDTRVREYKSATIRQYEDADALHNEVIKKEREELDTMSERFQRSFKLQRQNKLNSQEQQRKSFETFWDRKKQKELSESTAEVTKLRMSVDHLQKQLDEAKGAAGGELSRIRNNERIKASTPVASRPRGMRISAT</sequence>
<gene>
    <name evidence="2" type="ORF">TRFO_12401</name>
</gene>
<evidence type="ECO:0000313" key="2">
    <source>
        <dbReference type="EMBL" id="OHT17438.1"/>
    </source>
</evidence>
<dbReference type="PANTHER" id="PTHR47026:SF2">
    <property type="entry name" value="FLAGELLAR ASSOCIATED PROTEIN"/>
    <property type="match status" value="1"/>
</dbReference>
<reference evidence="2" key="1">
    <citation type="submission" date="2016-10" db="EMBL/GenBank/DDBJ databases">
        <authorList>
            <person name="Benchimol M."/>
            <person name="Almeida L.G."/>
            <person name="Vasconcelos A.T."/>
            <person name="Perreira-Neves A."/>
            <person name="Rosa I.A."/>
            <person name="Tasca T."/>
            <person name="Bogo M.R."/>
            <person name="de Souza W."/>
        </authorList>
    </citation>
    <scope>NUCLEOTIDE SEQUENCE [LARGE SCALE GENOMIC DNA]</scope>
    <source>
        <strain evidence="2">K</strain>
    </source>
</reference>
<evidence type="ECO:0000256" key="1">
    <source>
        <dbReference type="SAM" id="MobiDB-lite"/>
    </source>
</evidence>
<feature type="region of interest" description="Disordered" evidence="1">
    <location>
        <begin position="350"/>
        <end position="384"/>
    </location>
</feature>
<keyword evidence="3" id="KW-1185">Reference proteome</keyword>
<dbReference type="RefSeq" id="XP_068370574.1">
    <property type="nucleotide sequence ID" value="XM_068496620.1"/>
</dbReference>
<dbReference type="OrthoDB" id="10526542at2759"/>
<comment type="caution">
    <text evidence="2">The sequence shown here is derived from an EMBL/GenBank/DDBJ whole genome shotgun (WGS) entry which is preliminary data.</text>
</comment>
<dbReference type="GeneID" id="94831324"/>
<feature type="compositionally biased region" description="Basic and acidic residues" evidence="1">
    <location>
        <begin position="358"/>
        <end position="367"/>
    </location>
</feature>
<dbReference type="VEuPathDB" id="TrichDB:TRFO_12401"/>
<proteinExistence type="predicted"/>
<dbReference type="PANTHER" id="PTHR47026">
    <property type="entry name" value="PIGMENTOSA GTPASE REGULATOR-LIKE PROTEIN, PUTATIVE-RELATED"/>
    <property type="match status" value="1"/>
</dbReference>
<organism evidence="2 3">
    <name type="scientific">Tritrichomonas foetus</name>
    <dbReference type="NCBI Taxonomy" id="1144522"/>
    <lineage>
        <taxon>Eukaryota</taxon>
        <taxon>Metamonada</taxon>
        <taxon>Parabasalia</taxon>
        <taxon>Tritrichomonadida</taxon>
        <taxon>Tritrichomonadidae</taxon>
        <taxon>Tritrichomonas</taxon>
    </lineage>
</organism>
<dbReference type="Proteomes" id="UP000179807">
    <property type="component" value="Unassembled WGS sequence"/>
</dbReference>
<dbReference type="AlphaFoldDB" id="A0A1J4L663"/>
<dbReference type="EMBL" id="MLAK01000003">
    <property type="protein sequence ID" value="OHT17438.1"/>
    <property type="molecule type" value="Genomic_DNA"/>
</dbReference>
<evidence type="ECO:0000313" key="3">
    <source>
        <dbReference type="Proteomes" id="UP000179807"/>
    </source>
</evidence>
<protein>
    <submittedName>
        <fullName evidence="2">Uncharacterized protein</fullName>
    </submittedName>
</protein>